<dbReference type="InterPro" id="IPR005623">
    <property type="entry name" value="Chaperone_NapD_NO3_reduct"/>
</dbReference>
<keyword evidence="1" id="KW-0963">Cytoplasm</keyword>
<evidence type="ECO:0000313" key="2">
    <source>
        <dbReference type="EMBL" id="SIP90116.1"/>
    </source>
</evidence>
<organism evidence="2 3">
    <name type="scientific">Pseudomonas flexibilis</name>
    <dbReference type="NCBI Taxonomy" id="706570"/>
    <lineage>
        <taxon>Bacteria</taxon>
        <taxon>Pseudomonadati</taxon>
        <taxon>Pseudomonadota</taxon>
        <taxon>Gammaproteobacteria</taxon>
        <taxon>Pseudomonadales</taxon>
        <taxon>Pseudomonadaceae</taxon>
        <taxon>Pseudomonas</taxon>
    </lineage>
</organism>
<dbReference type="GO" id="GO:0005737">
    <property type="term" value="C:cytoplasm"/>
    <property type="evidence" value="ECO:0007669"/>
    <property type="project" value="UniProtKB-SubCell"/>
</dbReference>
<protein>
    <recommendedName>
        <fullName evidence="1">Chaperone NapD</fullName>
    </recommendedName>
    <alternativeName>
        <fullName evidence="1">NapA signal peptide-binding chaperone NapD</fullName>
    </alternativeName>
</protein>
<reference evidence="2 3" key="1">
    <citation type="submission" date="2017-01" db="EMBL/GenBank/DDBJ databases">
        <authorList>
            <person name="Mah S.A."/>
            <person name="Swanson W.J."/>
            <person name="Moy G.W."/>
            <person name="Vacquier V.D."/>
        </authorList>
    </citation>
    <scope>NUCLEOTIDE SEQUENCE [LARGE SCALE GENOMIC DNA]</scope>
    <source>
        <strain evidence="2 3">ATCC 29606</strain>
    </source>
</reference>
<comment type="similarity">
    <text evidence="1">Belongs to the NapD family.</text>
</comment>
<dbReference type="Proteomes" id="UP000186079">
    <property type="component" value="Unassembled WGS sequence"/>
</dbReference>
<keyword evidence="1" id="KW-0143">Chaperone</keyword>
<dbReference type="EMBL" id="FTMC01000001">
    <property type="protein sequence ID" value="SIP90116.1"/>
    <property type="molecule type" value="Genomic_DNA"/>
</dbReference>
<name>A0A1N6NDQ1_9PSED</name>
<sequence length="99" mass="10595">MRIVSLVLRVMPEQIPTARAGLEQIPGVQVHAEDFDAGRMIVTVEDGADYSVADSIIAAHKVPQVLSATLAYEFNGEHAEAFDPALTTLQPATGVQPCH</sequence>
<comment type="function">
    <text evidence="1">Chaperone for NapA, the catalytic subunit of the periplasmic nitrate reductase. It binds directly and specifically to the twin-arginine signal peptide of NapA, preventing premature interaction with the Tat translocase and premature export.</text>
</comment>
<dbReference type="HAMAP" id="MF_02200">
    <property type="entry name" value="NapD"/>
    <property type="match status" value="1"/>
</dbReference>
<accession>A0A1N6NDQ1</accession>
<dbReference type="GO" id="GO:0051224">
    <property type="term" value="P:negative regulation of protein transport"/>
    <property type="evidence" value="ECO:0007669"/>
    <property type="project" value="UniProtKB-UniRule"/>
</dbReference>
<dbReference type="Pfam" id="PF03927">
    <property type="entry name" value="NapD"/>
    <property type="match status" value="1"/>
</dbReference>
<dbReference type="Gene3D" id="3.30.70.920">
    <property type="match status" value="1"/>
</dbReference>
<dbReference type="AlphaFoldDB" id="A0A1N6NDQ1"/>
<comment type="subcellular location">
    <subcellularLocation>
        <location evidence="1">Cytoplasm</location>
    </subcellularLocation>
</comment>
<gene>
    <name evidence="1" type="primary">napD</name>
    <name evidence="2" type="ORF">SAMN05421672_101241</name>
</gene>
<comment type="subunit">
    <text evidence="1">Interacts with the cytoplasmic NapA precursor.</text>
</comment>
<evidence type="ECO:0000313" key="3">
    <source>
        <dbReference type="Proteomes" id="UP000186079"/>
    </source>
</evidence>
<proteinExistence type="inferred from homology"/>
<dbReference type="GO" id="GO:0005048">
    <property type="term" value="F:signal sequence binding"/>
    <property type="evidence" value="ECO:0007669"/>
    <property type="project" value="UniProtKB-UniRule"/>
</dbReference>
<dbReference type="RefSeq" id="WP_051587296.1">
    <property type="nucleotide sequence ID" value="NZ_FTMC01000001.1"/>
</dbReference>
<evidence type="ECO:0000256" key="1">
    <source>
        <dbReference type="HAMAP-Rule" id="MF_02200"/>
    </source>
</evidence>